<dbReference type="InterPro" id="IPR008979">
    <property type="entry name" value="Galactose-bd-like_sf"/>
</dbReference>
<dbReference type="EC" id="3.2.1.25" evidence="3"/>
<dbReference type="SUPFAM" id="SSF49785">
    <property type="entry name" value="Galactose-binding domain-like"/>
    <property type="match status" value="1"/>
</dbReference>
<dbReference type="InterPro" id="IPR013783">
    <property type="entry name" value="Ig-like_fold"/>
</dbReference>
<dbReference type="InterPro" id="IPR050887">
    <property type="entry name" value="Beta-mannosidase_GH2"/>
</dbReference>
<dbReference type="SUPFAM" id="SSF49303">
    <property type="entry name" value="beta-Galactosidase/glucuronidase domain"/>
    <property type="match status" value="1"/>
</dbReference>
<evidence type="ECO:0000256" key="1">
    <source>
        <dbReference type="ARBA" id="ARBA00000829"/>
    </source>
</evidence>
<protein>
    <recommendedName>
        <fullName evidence="3">beta-mannosidase</fullName>
        <ecNumber evidence="3">3.2.1.25</ecNumber>
    </recommendedName>
</protein>
<feature type="domain" description="Glycoside hydrolase family 2 immunoglobulin-like beta-sandwich" evidence="7">
    <location>
        <begin position="171"/>
        <end position="276"/>
    </location>
</feature>
<feature type="domain" description="Glycoside hydrolase family 2 catalytic" evidence="8">
    <location>
        <begin position="286"/>
        <end position="404"/>
    </location>
</feature>
<evidence type="ECO:0000256" key="2">
    <source>
        <dbReference type="ARBA" id="ARBA00007401"/>
    </source>
</evidence>
<evidence type="ECO:0000259" key="8">
    <source>
        <dbReference type="Pfam" id="PF02836"/>
    </source>
</evidence>
<evidence type="ECO:0000256" key="5">
    <source>
        <dbReference type="ARBA" id="ARBA00022801"/>
    </source>
</evidence>
<keyword evidence="4" id="KW-0732">Signal</keyword>
<dbReference type="Gene3D" id="2.60.40.10">
    <property type="entry name" value="Immunoglobulins"/>
    <property type="match status" value="1"/>
</dbReference>
<comment type="catalytic activity">
    <reaction evidence="1">
        <text>Hydrolysis of terminal, non-reducing beta-D-mannose residues in beta-D-mannosides.</text>
        <dbReference type="EC" id="3.2.1.25"/>
    </reaction>
</comment>
<dbReference type="InterPro" id="IPR006102">
    <property type="entry name" value="Ig-like_GH2"/>
</dbReference>
<dbReference type="GO" id="GO:0006516">
    <property type="term" value="P:glycoprotein catabolic process"/>
    <property type="evidence" value="ECO:0007669"/>
    <property type="project" value="TreeGrafter"/>
</dbReference>
<dbReference type="InterPro" id="IPR017853">
    <property type="entry name" value="GH"/>
</dbReference>
<sequence>MNPIVLGPAWQLRPVARFNQGLYPLDDEDWLEQELPAHWQEHPRLENHSGNVVYRLRFAHPSTLEGGRRARRWALRADGIFYWSQFYLNGRALEQHEGYFAAQEHDVSAMLERLNTLVLEVACPEEHDKRGKRMITGVFSHWDCIDPETNPGGVWLPVTLEQSGPVRLRQVALRTTSLTSERAVLEWSAEVDSLAALAIELRWSLVPATFVGEPVEVRETRIVRGGLTGLSGSFTVEGPRLWRCHDLGRPDLYHATLEVRALDEVSDRRSFRFGVRTFELRRFVPHLNGERLLVKGNNYAPGDTRIARMTPERARADIDLARRCHMNLLRVHAHVDHPALYDAADELGVLLWQDFPMQWLYRRSVLPQARAQARRMVELLGNHPSVVVWCMHNEPVYLTDTSDLSLLTALQTYASVFVWSWNRDVMDRRLQRDVRRVDATRPAISNSGEYAVPGWHRGNDTHFYFGWYPTHGPLRRFDWLRRQFPRNLRFVTEFGAQSFPNRESCEKFMAGEIEKIDWTLLARRHSFQPEIMARWYDWRSCRSLDELIEQSQRYQIDVNRFYIDRLRMSKYRPTGGIVPFMFADSHPAVQWSILDYWRVPKASYRAMRDAFRPHYAWTLLDADEYPVGQVLELPIYVVNDARVAVDFAVEAMVVSTGGSVVAHVKAAGELEADCLPLVATRLSFVPAAPDDYRLRITLRTEDEPFHNEYTIRVSAGSAP</sequence>
<dbReference type="Gene3D" id="2.60.120.260">
    <property type="entry name" value="Galactose-binding domain-like"/>
    <property type="match status" value="1"/>
</dbReference>
<dbReference type="AlphaFoldDB" id="A0A6J4HZM3"/>
<dbReference type="EMBL" id="CADCTK010000296">
    <property type="protein sequence ID" value="CAA9237214.1"/>
    <property type="molecule type" value="Genomic_DNA"/>
</dbReference>
<dbReference type="PANTHER" id="PTHR43730:SF1">
    <property type="entry name" value="BETA-MANNOSIDASE"/>
    <property type="match status" value="1"/>
</dbReference>
<gene>
    <name evidence="9" type="ORF">AVDCRST_MAG26-1257</name>
</gene>
<dbReference type="GO" id="GO:0005975">
    <property type="term" value="P:carbohydrate metabolic process"/>
    <property type="evidence" value="ECO:0007669"/>
    <property type="project" value="InterPro"/>
</dbReference>
<name>A0A6J4HZM3_9CHLR</name>
<organism evidence="9">
    <name type="scientific">uncultured Chloroflexia bacterium</name>
    <dbReference type="NCBI Taxonomy" id="1672391"/>
    <lineage>
        <taxon>Bacteria</taxon>
        <taxon>Bacillati</taxon>
        <taxon>Chloroflexota</taxon>
        <taxon>Chloroflexia</taxon>
        <taxon>environmental samples</taxon>
    </lineage>
</organism>
<accession>A0A6J4HZM3</accession>
<evidence type="ECO:0000313" key="9">
    <source>
        <dbReference type="EMBL" id="CAA9237214.1"/>
    </source>
</evidence>
<dbReference type="SUPFAM" id="SSF51445">
    <property type="entry name" value="(Trans)glycosidases"/>
    <property type="match status" value="1"/>
</dbReference>
<dbReference type="Pfam" id="PF00703">
    <property type="entry name" value="Glyco_hydro_2"/>
    <property type="match status" value="1"/>
</dbReference>
<evidence type="ECO:0000256" key="3">
    <source>
        <dbReference type="ARBA" id="ARBA00012754"/>
    </source>
</evidence>
<dbReference type="InterPro" id="IPR006103">
    <property type="entry name" value="Glyco_hydro_2_cat"/>
</dbReference>
<dbReference type="Gene3D" id="3.20.20.80">
    <property type="entry name" value="Glycosidases"/>
    <property type="match status" value="1"/>
</dbReference>
<comment type="similarity">
    <text evidence="2">Belongs to the glycosyl hydrolase 2 family.</text>
</comment>
<evidence type="ECO:0000256" key="6">
    <source>
        <dbReference type="ARBA" id="ARBA00023295"/>
    </source>
</evidence>
<evidence type="ECO:0000256" key="4">
    <source>
        <dbReference type="ARBA" id="ARBA00022729"/>
    </source>
</evidence>
<dbReference type="InterPro" id="IPR036156">
    <property type="entry name" value="Beta-gal/glucu_dom_sf"/>
</dbReference>
<proteinExistence type="inferred from homology"/>
<dbReference type="Pfam" id="PF02836">
    <property type="entry name" value="Glyco_hydro_2_C"/>
    <property type="match status" value="1"/>
</dbReference>
<keyword evidence="5 9" id="KW-0378">Hydrolase</keyword>
<dbReference type="GO" id="GO:0004567">
    <property type="term" value="F:beta-mannosidase activity"/>
    <property type="evidence" value="ECO:0007669"/>
    <property type="project" value="UniProtKB-EC"/>
</dbReference>
<keyword evidence="6 9" id="KW-0326">Glycosidase</keyword>
<reference evidence="9" key="1">
    <citation type="submission" date="2020-02" db="EMBL/GenBank/DDBJ databases">
        <authorList>
            <person name="Meier V. D."/>
        </authorList>
    </citation>
    <scope>NUCLEOTIDE SEQUENCE</scope>
    <source>
        <strain evidence="9">AVDCRST_MAG26</strain>
    </source>
</reference>
<evidence type="ECO:0000259" key="7">
    <source>
        <dbReference type="Pfam" id="PF00703"/>
    </source>
</evidence>
<dbReference type="PANTHER" id="PTHR43730">
    <property type="entry name" value="BETA-MANNOSIDASE"/>
    <property type="match status" value="1"/>
</dbReference>